<protein>
    <submittedName>
        <fullName evidence="1">Uncharacterized protein</fullName>
    </submittedName>
</protein>
<gene>
    <name evidence="1" type="ORF">G6O67_003332</name>
</gene>
<evidence type="ECO:0000313" key="1">
    <source>
        <dbReference type="EMBL" id="KAF4511549.1"/>
    </source>
</evidence>
<comment type="caution">
    <text evidence="1">The sequence shown here is derived from an EMBL/GenBank/DDBJ whole genome shotgun (WGS) entry which is preliminary data.</text>
</comment>
<sequence>MDSIAHALGSITALLWGERAIVALGVRIVCEHYMLVVEDADFDDAAQQLRSAGFQEWAWSYGSLEPSFYQDRLKENIYRRIVKDFANLDRISARFLFPPQQQKATAKVVLLPSSYAHVRVSSVPNDASSRHGNIIYPNAALLAQSFVQTLIREPAAGMWTSCLRMWAISYVYGELMLGDDVLDACDDEEAKRWFNERIRRFGEGIDRVTCTKRLGRVGYDERLARRDVG</sequence>
<evidence type="ECO:0000313" key="2">
    <source>
        <dbReference type="Proteomes" id="UP000557566"/>
    </source>
</evidence>
<proteinExistence type="predicted"/>
<dbReference type="AlphaFoldDB" id="A0A8H4V877"/>
<reference evidence="1 2" key="1">
    <citation type="journal article" date="2020" name="Genome Biol. Evol.">
        <title>A new high-quality draft genome assembly of the Chinese cordyceps Ophiocordyceps sinensis.</title>
        <authorList>
            <person name="Shu R."/>
            <person name="Zhang J."/>
            <person name="Meng Q."/>
            <person name="Zhang H."/>
            <person name="Zhou G."/>
            <person name="Li M."/>
            <person name="Wu P."/>
            <person name="Zhao Y."/>
            <person name="Chen C."/>
            <person name="Qin Q."/>
        </authorList>
    </citation>
    <scope>NUCLEOTIDE SEQUENCE [LARGE SCALE GENOMIC DNA]</scope>
    <source>
        <strain evidence="1 2">IOZ07</strain>
    </source>
</reference>
<organism evidence="1 2">
    <name type="scientific">Ophiocordyceps sinensis</name>
    <dbReference type="NCBI Taxonomy" id="72228"/>
    <lineage>
        <taxon>Eukaryota</taxon>
        <taxon>Fungi</taxon>
        <taxon>Dikarya</taxon>
        <taxon>Ascomycota</taxon>
        <taxon>Pezizomycotina</taxon>
        <taxon>Sordariomycetes</taxon>
        <taxon>Hypocreomycetidae</taxon>
        <taxon>Hypocreales</taxon>
        <taxon>Ophiocordycipitaceae</taxon>
        <taxon>Ophiocordyceps</taxon>
    </lineage>
</organism>
<name>A0A8H4V877_9HYPO</name>
<accession>A0A8H4V877</accession>
<dbReference type="OrthoDB" id="3700556at2759"/>
<dbReference type="EMBL" id="JAAVMX010000003">
    <property type="protein sequence ID" value="KAF4511549.1"/>
    <property type="molecule type" value="Genomic_DNA"/>
</dbReference>
<dbReference type="Proteomes" id="UP000557566">
    <property type="component" value="Unassembled WGS sequence"/>
</dbReference>
<keyword evidence="2" id="KW-1185">Reference proteome</keyword>